<keyword evidence="1" id="KW-0479">Metal-binding</keyword>
<feature type="non-terminal residue" evidence="4">
    <location>
        <position position="494"/>
    </location>
</feature>
<feature type="region of interest" description="Disordered" evidence="2">
    <location>
        <begin position="1"/>
        <end position="44"/>
    </location>
</feature>
<dbReference type="AlphaFoldDB" id="A0A7J6VUW4"/>
<evidence type="ECO:0000313" key="5">
    <source>
        <dbReference type="Proteomes" id="UP000554482"/>
    </source>
</evidence>
<accession>A0A7J6VUW4</accession>
<reference evidence="4 5" key="1">
    <citation type="submission" date="2020-06" db="EMBL/GenBank/DDBJ databases">
        <title>Transcriptomic and genomic resources for Thalictrum thalictroides and T. hernandezii: Facilitating candidate gene discovery in an emerging model plant lineage.</title>
        <authorList>
            <person name="Arias T."/>
            <person name="Riano-Pachon D.M."/>
            <person name="Di Stilio V.S."/>
        </authorList>
    </citation>
    <scope>NUCLEOTIDE SEQUENCE [LARGE SCALE GENOMIC DNA]</scope>
    <source>
        <strain evidence="5">cv. WT478/WT964</strain>
        <tissue evidence="4">Leaves</tissue>
    </source>
</reference>
<dbReference type="SUPFAM" id="SSF57756">
    <property type="entry name" value="Retrovirus zinc finger-like domains"/>
    <property type="match status" value="1"/>
</dbReference>
<feature type="domain" description="CCHC-type" evidence="3">
    <location>
        <begin position="416"/>
        <end position="432"/>
    </location>
</feature>
<evidence type="ECO:0000259" key="3">
    <source>
        <dbReference type="PROSITE" id="PS50158"/>
    </source>
</evidence>
<gene>
    <name evidence="4" type="ORF">FRX31_021760</name>
</gene>
<dbReference type="PROSITE" id="PS50158">
    <property type="entry name" value="ZF_CCHC"/>
    <property type="match status" value="2"/>
</dbReference>
<feature type="domain" description="CCHC-type" evidence="3">
    <location>
        <begin position="440"/>
        <end position="453"/>
    </location>
</feature>
<keyword evidence="5" id="KW-1185">Reference proteome</keyword>
<dbReference type="GO" id="GO:0003676">
    <property type="term" value="F:nucleic acid binding"/>
    <property type="evidence" value="ECO:0007669"/>
    <property type="project" value="InterPro"/>
</dbReference>
<keyword evidence="1" id="KW-0863">Zinc-finger</keyword>
<protein>
    <submittedName>
        <fullName evidence="4">Gag-pol polyprotein</fullName>
    </submittedName>
</protein>
<dbReference type="Proteomes" id="UP000554482">
    <property type="component" value="Unassembled WGS sequence"/>
</dbReference>
<name>A0A7J6VUW4_THATH</name>
<dbReference type="InterPro" id="IPR001878">
    <property type="entry name" value="Znf_CCHC"/>
</dbReference>
<proteinExistence type="predicted"/>
<feature type="region of interest" description="Disordered" evidence="2">
    <location>
        <begin position="175"/>
        <end position="242"/>
    </location>
</feature>
<evidence type="ECO:0000256" key="1">
    <source>
        <dbReference type="PROSITE-ProRule" id="PRU00047"/>
    </source>
</evidence>
<dbReference type="InterPro" id="IPR036875">
    <property type="entry name" value="Znf_CCHC_sf"/>
</dbReference>
<dbReference type="Gene3D" id="4.10.60.10">
    <property type="entry name" value="Zinc finger, CCHC-type"/>
    <property type="match status" value="1"/>
</dbReference>
<comment type="caution">
    <text evidence="4">The sequence shown here is derived from an EMBL/GenBank/DDBJ whole genome shotgun (WGS) entry which is preliminary data.</text>
</comment>
<dbReference type="EMBL" id="JABWDY010026501">
    <property type="protein sequence ID" value="KAF5188653.1"/>
    <property type="molecule type" value="Genomic_DNA"/>
</dbReference>
<feature type="compositionally biased region" description="Low complexity" evidence="2">
    <location>
        <begin position="210"/>
        <end position="226"/>
    </location>
</feature>
<dbReference type="GO" id="GO:0008270">
    <property type="term" value="F:zinc ion binding"/>
    <property type="evidence" value="ECO:0007669"/>
    <property type="project" value="UniProtKB-KW"/>
</dbReference>
<organism evidence="4 5">
    <name type="scientific">Thalictrum thalictroides</name>
    <name type="common">Rue-anemone</name>
    <name type="synonym">Anemone thalictroides</name>
    <dbReference type="NCBI Taxonomy" id="46969"/>
    <lineage>
        <taxon>Eukaryota</taxon>
        <taxon>Viridiplantae</taxon>
        <taxon>Streptophyta</taxon>
        <taxon>Embryophyta</taxon>
        <taxon>Tracheophyta</taxon>
        <taxon>Spermatophyta</taxon>
        <taxon>Magnoliopsida</taxon>
        <taxon>Ranunculales</taxon>
        <taxon>Ranunculaceae</taxon>
        <taxon>Thalictroideae</taxon>
        <taxon>Thalictrum</taxon>
    </lineage>
</organism>
<dbReference type="SMART" id="SM00343">
    <property type="entry name" value="ZnF_C2HC"/>
    <property type="match status" value="2"/>
</dbReference>
<dbReference type="Pfam" id="PF00098">
    <property type="entry name" value="zf-CCHC"/>
    <property type="match status" value="1"/>
</dbReference>
<feature type="compositionally biased region" description="Polar residues" evidence="2">
    <location>
        <begin position="24"/>
        <end position="44"/>
    </location>
</feature>
<evidence type="ECO:0000256" key="2">
    <source>
        <dbReference type="SAM" id="MobiDB-lite"/>
    </source>
</evidence>
<dbReference type="OrthoDB" id="1751274at2759"/>
<evidence type="ECO:0000313" key="4">
    <source>
        <dbReference type="EMBL" id="KAF5188653.1"/>
    </source>
</evidence>
<sequence length="494" mass="53487">MSSQDNVSMDASLHANRYFEDMESQSSPEGNSSPTSKFLNKSLSRSTPTREVNASYTVADLLSLRTNVNLAKSATISLGKEVEKIAAKSGAHHPGLSKVAKNIEDIIAVFSKLVYKSGNLILPTPKPVPCDQCKVLSEKASALESAATVEKSDAQTDTELVPHWWIGDGLASRARKPRTQRINVDTGAESATEADNDTWAAVTKKKSKPTRTATADAQARPPAAQQRPKKQRDKPPAILIRPAAGKSYADTVRLVRSCGVDMCDLMTTFTMRETRDGSLLMELQGNLRNAEDAQRVASAFSAKLGSGVGSITQLGVLAEVEILDLDASVTAEEVEEALINNIARHTPDGDFDHEGTIKDQRAVCDVRIWQTKSKQQIATAKVPTHQLKENTSLGDWKMVVGFSYCRVRPRTLPPERCYRCQQFGHNSRNCTSDTDRSGACWRCGISGHDMKNCTASDDNCLACQLAGLPKVSHKPGTGACAARRQAARSTAATS</sequence>
<keyword evidence="1" id="KW-0862">Zinc</keyword>